<accession>A0A1K0IJM9</accession>
<dbReference type="InterPro" id="IPR022266">
    <property type="entry name" value="DtrJ-like"/>
</dbReference>
<gene>
    <name evidence="2" type="ORF">CNECB9_3760071</name>
</gene>
<feature type="transmembrane region" description="Helical" evidence="1">
    <location>
        <begin position="180"/>
        <end position="199"/>
    </location>
</feature>
<feature type="transmembrane region" description="Helical" evidence="1">
    <location>
        <begin position="110"/>
        <end position="132"/>
    </location>
</feature>
<protein>
    <recommendedName>
        <fullName evidence="3">DUF4400 domain-containing protein</fullName>
    </recommendedName>
</protein>
<sequence length="205" mass="22038">MSNSRFVSHLRLWLIVTPVLLATLAPMLPDDRHFEIDAAELASVEALFGEDRADDLASRANERFREWFVDSGAIRRSYAGSVSQSLISDGGTAGIASAWLRHLWMELYRAIYRATVAGNWAWGGLFFATAMLNDGAVQRRIRAAAAGVASPLGFHLAAHGLLLALGVSASALLLPVSLPAGVWTIAVACVGALAWRLAASFHVNR</sequence>
<dbReference type="EMBL" id="FMSH01000308">
    <property type="protein sequence ID" value="SCU77745.1"/>
    <property type="molecule type" value="Genomic_DNA"/>
</dbReference>
<keyword evidence="1" id="KW-0812">Transmembrane</keyword>
<reference evidence="2" key="1">
    <citation type="submission" date="2016-09" db="EMBL/GenBank/DDBJ databases">
        <authorList>
            <person name="Capua I."/>
            <person name="De Benedictis P."/>
            <person name="Joannis T."/>
            <person name="Lombin L.H."/>
            <person name="Cattoli G."/>
        </authorList>
    </citation>
    <scope>NUCLEOTIDE SEQUENCE</scope>
    <source>
        <strain evidence="2">B9</strain>
    </source>
</reference>
<evidence type="ECO:0008006" key="3">
    <source>
        <dbReference type="Google" id="ProtNLM"/>
    </source>
</evidence>
<feature type="transmembrane region" description="Helical" evidence="1">
    <location>
        <begin position="12"/>
        <end position="28"/>
    </location>
</feature>
<proteinExistence type="predicted"/>
<evidence type="ECO:0000313" key="2">
    <source>
        <dbReference type="EMBL" id="SCU77745.1"/>
    </source>
</evidence>
<dbReference type="AlphaFoldDB" id="A0A1K0IJM9"/>
<evidence type="ECO:0000256" key="1">
    <source>
        <dbReference type="SAM" id="Phobius"/>
    </source>
</evidence>
<keyword evidence="1" id="KW-0472">Membrane</keyword>
<feature type="transmembrane region" description="Helical" evidence="1">
    <location>
        <begin position="152"/>
        <end position="174"/>
    </location>
</feature>
<dbReference type="RefSeq" id="WP_340526939.1">
    <property type="nucleotide sequence ID" value="NZ_FMSH01000308.1"/>
</dbReference>
<organism evidence="2">
    <name type="scientific">Cupriavidus necator</name>
    <name type="common">Alcaligenes eutrophus</name>
    <name type="synonym">Ralstonia eutropha</name>
    <dbReference type="NCBI Taxonomy" id="106590"/>
    <lineage>
        <taxon>Bacteria</taxon>
        <taxon>Pseudomonadati</taxon>
        <taxon>Pseudomonadota</taxon>
        <taxon>Betaproteobacteria</taxon>
        <taxon>Burkholderiales</taxon>
        <taxon>Burkholderiaceae</taxon>
        <taxon>Cupriavidus</taxon>
    </lineage>
</organism>
<dbReference type="Pfam" id="PF14348">
    <property type="entry name" value="DtrJ-like"/>
    <property type="match status" value="1"/>
</dbReference>
<keyword evidence="1" id="KW-1133">Transmembrane helix</keyword>
<name>A0A1K0IJM9_CUPNE</name>